<dbReference type="PANTHER" id="PTHR47049">
    <property type="entry name" value="PIEZO-TYPE MECHANOSENSITIVE ION CHANNEL HOMOLOG"/>
    <property type="match status" value="1"/>
</dbReference>
<comment type="subcellular location">
    <subcellularLocation>
        <location evidence="1">Cell membrane</location>
        <topology evidence="1">Multi-pass membrane protein</topology>
    </subcellularLocation>
</comment>
<evidence type="ECO:0000259" key="14">
    <source>
        <dbReference type="Pfam" id="PF24874"/>
    </source>
</evidence>
<dbReference type="InterPro" id="IPR031334">
    <property type="entry name" value="Piezo_cap_dom"/>
</dbReference>
<evidence type="ECO:0000256" key="8">
    <source>
        <dbReference type="ARBA" id="ARBA00023136"/>
    </source>
</evidence>
<feature type="domain" description="Piezo transmembrane helical unit" evidence="13">
    <location>
        <begin position="527"/>
        <end position="653"/>
    </location>
</feature>
<name>A0A6G0YNI8_APHCR</name>
<accession>A0A6G0YNI8</accession>
<feature type="transmembrane region" description="Helical" evidence="10">
    <location>
        <begin position="804"/>
        <end position="823"/>
    </location>
</feature>
<feature type="transmembrane region" description="Helical" evidence="10">
    <location>
        <begin position="755"/>
        <end position="773"/>
    </location>
</feature>
<feature type="domain" description="Piezo THU9 and anchor" evidence="14">
    <location>
        <begin position="709"/>
        <end position="939"/>
    </location>
</feature>
<feature type="transmembrane region" description="Helical" evidence="10">
    <location>
        <begin position="72"/>
        <end position="92"/>
    </location>
</feature>
<evidence type="ECO:0000256" key="7">
    <source>
        <dbReference type="ARBA" id="ARBA00023065"/>
    </source>
</evidence>
<feature type="transmembrane region" description="Helical" evidence="10">
    <location>
        <begin position="708"/>
        <end position="727"/>
    </location>
</feature>
<comment type="similarity">
    <text evidence="2">Belongs to the PIEZO (TC 1.A.75) family.</text>
</comment>
<reference evidence="15 16" key="1">
    <citation type="submission" date="2019-08" db="EMBL/GenBank/DDBJ databases">
        <title>Whole genome of Aphis craccivora.</title>
        <authorList>
            <person name="Voronova N.V."/>
            <person name="Shulinski R.S."/>
            <person name="Bandarenka Y.V."/>
            <person name="Zhorov D.G."/>
            <person name="Warner D."/>
        </authorList>
    </citation>
    <scope>NUCLEOTIDE SEQUENCE [LARGE SCALE GENOMIC DNA]</scope>
    <source>
        <strain evidence="15">180601</strain>
        <tissue evidence="15">Whole Body</tissue>
    </source>
</reference>
<dbReference type="InterPro" id="IPR056768">
    <property type="entry name" value="THU_Piezo"/>
</dbReference>
<comment type="caution">
    <text evidence="15">The sequence shown here is derived from an EMBL/GenBank/DDBJ whole genome shotgun (WGS) entry which is preliminary data.</text>
</comment>
<evidence type="ECO:0000256" key="4">
    <source>
        <dbReference type="ARBA" id="ARBA00022475"/>
    </source>
</evidence>
<evidence type="ECO:0000259" key="11">
    <source>
        <dbReference type="Pfam" id="PF12166"/>
    </source>
</evidence>
<keyword evidence="3" id="KW-0813">Transport</keyword>
<feature type="transmembrane region" description="Helical" evidence="10">
    <location>
        <begin position="780"/>
        <end position="798"/>
    </location>
</feature>
<keyword evidence="5 10" id="KW-0812">Transmembrane</keyword>
<evidence type="ECO:0000256" key="6">
    <source>
        <dbReference type="ARBA" id="ARBA00022989"/>
    </source>
</evidence>
<feature type="domain" description="Piezo TM25-28" evidence="12">
    <location>
        <begin position="151"/>
        <end position="390"/>
    </location>
</feature>
<feature type="transmembrane region" description="Helical" evidence="10">
    <location>
        <begin position="228"/>
        <end position="247"/>
    </location>
</feature>
<feature type="transmembrane region" description="Helical" evidence="10">
    <location>
        <begin position="195"/>
        <end position="216"/>
    </location>
</feature>
<gene>
    <name evidence="15" type="ORF">FWK35_00011571</name>
</gene>
<dbReference type="GO" id="GO:0008381">
    <property type="term" value="F:mechanosensitive monoatomic ion channel activity"/>
    <property type="evidence" value="ECO:0007669"/>
    <property type="project" value="InterPro"/>
</dbReference>
<feature type="transmembrane region" description="Helical" evidence="10">
    <location>
        <begin position="545"/>
        <end position="565"/>
    </location>
</feature>
<evidence type="ECO:0000259" key="12">
    <source>
        <dbReference type="Pfam" id="PF15917"/>
    </source>
</evidence>
<dbReference type="Pfam" id="PF23188">
    <property type="entry name" value="THU_Piezo1"/>
    <property type="match status" value="1"/>
</dbReference>
<dbReference type="Proteomes" id="UP000478052">
    <property type="component" value="Unassembled WGS sequence"/>
</dbReference>
<dbReference type="GO" id="GO:0005886">
    <property type="term" value="C:plasma membrane"/>
    <property type="evidence" value="ECO:0007669"/>
    <property type="project" value="UniProtKB-SubCell"/>
</dbReference>
<dbReference type="InterPro" id="IPR027272">
    <property type="entry name" value="Piezo"/>
</dbReference>
<protein>
    <submittedName>
        <fullName evidence="15">Piezo-type mechanosensitive ion channel component-like isoform X10</fullName>
    </submittedName>
</protein>
<evidence type="ECO:0000256" key="3">
    <source>
        <dbReference type="ARBA" id="ARBA00022448"/>
    </source>
</evidence>
<organism evidence="15 16">
    <name type="scientific">Aphis craccivora</name>
    <name type="common">Cowpea aphid</name>
    <dbReference type="NCBI Taxonomy" id="307492"/>
    <lineage>
        <taxon>Eukaryota</taxon>
        <taxon>Metazoa</taxon>
        <taxon>Ecdysozoa</taxon>
        <taxon>Arthropoda</taxon>
        <taxon>Hexapoda</taxon>
        <taxon>Insecta</taxon>
        <taxon>Pterygota</taxon>
        <taxon>Neoptera</taxon>
        <taxon>Paraneoptera</taxon>
        <taxon>Hemiptera</taxon>
        <taxon>Sternorrhyncha</taxon>
        <taxon>Aphidomorpha</taxon>
        <taxon>Aphidoidea</taxon>
        <taxon>Aphididae</taxon>
        <taxon>Aphidini</taxon>
        <taxon>Aphis</taxon>
        <taxon>Aphis</taxon>
    </lineage>
</organism>
<dbReference type="EMBL" id="VUJU01003165">
    <property type="protein sequence ID" value="KAF0758897.1"/>
    <property type="molecule type" value="Genomic_DNA"/>
</dbReference>
<keyword evidence="4" id="KW-1003">Cell membrane</keyword>
<evidence type="ECO:0000259" key="13">
    <source>
        <dbReference type="Pfam" id="PF23188"/>
    </source>
</evidence>
<keyword evidence="8 10" id="KW-0472">Membrane</keyword>
<feature type="transmembrane region" description="Helical" evidence="10">
    <location>
        <begin position="98"/>
        <end position="128"/>
    </location>
</feature>
<feature type="transmembrane region" description="Helical" evidence="10">
    <location>
        <begin position="172"/>
        <end position="189"/>
    </location>
</feature>
<sequence>MTIILMIMILKKIILIYLEFKYSPQKPPSLIFPNITYTDMNKGIPELFMYLANSGFSVFGLEITFTTIAITIYWSLDVCGLLCALWLLSFIVKNRKSVSIYWIYFVIFTYLVIIFKYVLCFETIFNLASVFRKERSRISYENHFQENNKTTHEDFPDYLSQNKTYLDILKKIVFNNSMWLILFFIFWTGTSHVNIFSLGYLCAGTIFFWKGTHYFLMPLDMILRIWNGLLEFTIVVIFIKALLHLLGCLILKYFGWYSCIFMRVFSIFCCVKTSEKRKFDLFNNVFTIYHLKIICGTSKSDSGLFFDVFIFMLVLFQRRFFESEHFLNLIDDTKAVAVLASKMCYIVNEWERTKKDESRQIDLDSLEKIRAKLNNIRESKKRLSQTQTKHYRACLDGEFMFEKIYDDVYLVVKYDTHIFSKYYGDSVNGSWLYRQFVYFVFYLTEQMNSYSEKHRQIMETLNAEKTKLMKDSKLLKLGQHKGASMLWTPMKDIINITDYKIRYYEDANKDKHWFKQFFLAIWNVIQSSTHLFCYLGIFYNTAHNSFDSISMIPVVMVICWGQLSVPRPTKTFWIVLITYMQITGLVKYICSFKEIPWTQEELTLKNTSSLDFYSYPTMRLGIGDYQSKILTDLIVLLVLFLHRRTLVRLGLWTCNKHHTQWVANTTILQYKNQKISSFRMIIFNIKTHLRPIYEFYQDLRHYHAEGTVNVYPTMFLLIFMLVPFEILNLNKFRELLSTCDYTVTESFDINRITKLLLITFSTNVIIIVIDRWFYAKRFVLGKLIFHTFFIIIFLWEIGWRDNSLITSPLLAFNIYLYILVSAYQIRNGYLYRHASSFLWSRYTLFNLLAYKLYYYCPFVHEIRTVLDWIWTDSSLTIMEWFKMDELFTHVCCVKSILNFRDLVDSKRGKHVSWIFKLCVGGGIILGILIIIIFPMVWFSMFESKPDTPSSMELTVTFGEDLTVFSSKSDDIHRLDVSDLRLIKDIYLNSSNINRNSISEFLLQYEYDEISSMNVIPQSINSRPITTYEFNKFKKIILTSPSIKISVEWALTHHDGVKVSRGKNTVMMHDYTHSILIDCLNHMLNESSGDVPGSCKQVVIPNLLPKFLVLFLKSTETVVKSELMIHNPSKSKLNHTWIYWWDFVEICPDENEDTSYLSKLPYSSCADNEKHLVTTNNTHMNTIDRYSSTMQFLDDRGIVGLYTIIVFAFDIFRSFKFKLGYTETPYPDRILQLCYEIYMVRFFGEYEMEEDLYAMLIFLFRSPETLIRYTRRPRIKIFKIAYTSKGSALSRKQSNICLVAALIKKYFQKS</sequence>
<dbReference type="Pfam" id="PF12166">
    <property type="entry name" value="Piezo_cap"/>
    <property type="match status" value="1"/>
</dbReference>
<keyword evidence="7" id="KW-0406">Ion transport</keyword>
<dbReference type="InterPro" id="IPR031805">
    <property type="entry name" value="Piezo_TM25-28"/>
</dbReference>
<proteinExistence type="inferred from homology"/>
<evidence type="ECO:0000256" key="10">
    <source>
        <dbReference type="SAM" id="Phobius"/>
    </source>
</evidence>
<evidence type="ECO:0000256" key="1">
    <source>
        <dbReference type="ARBA" id="ARBA00004651"/>
    </source>
</evidence>
<dbReference type="PANTHER" id="PTHR47049:SF2">
    <property type="entry name" value="PIEZO-TYPE MECHANOSENSITIVE ION CHANNEL HOMOLOG"/>
    <property type="match status" value="1"/>
</dbReference>
<dbReference type="InterPro" id="IPR056770">
    <property type="entry name" value="Piezo_THU9_anchor"/>
</dbReference>
<dbReference type="Pfam" id="PF15917">
    <property type="entry name" value="Piezo_TM25-28"/>
    <property type="match status" value="1"/>
</dbReference>
<evidence type="ECO:0000256" key="5">
    <source>
        <dbReference type="ARBA" id="ARBA00022692"/>
    </source>
</evidence>
<feature type="transmembrane region" description="Helical" evidence="10">
    <location>
        <begin position="517"/>
        <end position="539"/>
    </location>
</feature>
<dbReference type="Pfam" id="PF24874">
    <property type="entry name" value="Piezo_THU9_anchor"/>
    <property type="match status" value="1"/>
</dbReference>
<dbReference type="OrthoDB" id="303066at2759"/>
<keyword evidence="16" id="KW-1185">Reference proteome</keyword>
<evidence type="ECO:0000313" key="15">
    <source>
        <dbReference type="EMBL" id="KAF0758897.1"/>
    </source>
</evidence>
<feature type="transmembrane region" description="Helical" evidence="10">
    <location>
        <begin position="913"/>
        <end position="938"/>
    </location>
</feature>
<feature type="domain" description="Piezo non-specific cation channel cap" evidence="11">
    <location>
        <begin position="993"/>
        <end position="1270"/>
    </location>
</feature>
<evidence type="ECO:0000256" key="9">
    <source>
        <dbReference type="ARBA" id="ARBA00023303"/>
    </source>
</evidence>
<keyword evidence="6 10" id="KW-1133">Transmembrane helix</keyword>
<keyword evidence="9" id="KW-0407">Ion channel</keyword>
<evidence type="ECO:0000256" key="2">
    <source>
        <dbReference type="ARBA" id="ARBA00007821"/>
    </source>
</evidence>
<evidence type="ECO:0000313" key="16">
    <source>
        <dbReference type="Proteomes" id="UP000478052"/>
    </source>
</evidence>
<feature type="transmembrane region" description="Helical" evidence="10">
    <location>
        <begin position="47"/>
        <end position="65"/>
    </location>
</feature>